<name>A0A3N0BDX7_9ACTN</name>
<comment type="caution">
    <text evidence="2">The sequence shown here is derived from an EMBL/GenBank/DDBJ whole genome shotgun (WGS) entry which is preliminary data.</text>
</comment>
<sequence>MTEKKNVYLTLHKNFVRTDIEYEDKVTGETKTFNQVTLPKGTVIDSIDVGSYQFSPLFANESKYRGENFRDIPLLADREVWLKRTILDADGQPVLDESGKPEKDTVKVMPQEIKEAVERQRSEYLAEHAKDSKDKGRQDLGSKVAEARDGSQALGARGDAARSRENARA</sequence>
<proteinExistence type="predicted"/>
<dbReference type="Proteomes" id="UP000278632">
    <property type="component" value="Unassembled WGS sequence"/>
</dbReference>
<protein>
    <submittedName>
        <fullName evidence="2">DNA gyrase</fullName>
    </submittedName>
</protein>
<evidence type="ECO:0000256" key="1">
    <source>
        <dbReference type="SAM" id="MobiDB-lite"/>
    </source>
</evidence>
<organism evidence="2 3">
    <name type="scientific">Paraeggerthella hongkongensis</name>
    <dbReference type="NCBI Taxonomy" id="230658"/>
    <lineage>
        <taxon>Bacteria</taxon>
        <taxon>Bacillati</taxon>
        <taxon>Actinomycetota</taxon>
        <taxon>Coriobacteriia</taxon>
        <taxon>Eggerthellales</taxon>
        <taxon>Eggerthellaceae</taxon>
        <taxon>Paraeggerthella</taxon>
    </lineage>
</organism>
<accession>A0A3N0BDX7</accession>
<dbReference type="AlphaFoldDB" id="A0A3N0BDX7"/>
<keyword evidence="3" id="KW-1185">Reference proteome</keyword>
<gene>
    <name evidence="2" type="ORF">DMP08_04720</name>
</gene>
<dbReference type="RefSeq" id="WP_123191820.1">
    <property type="nucleotide sequence ID" value="NZ_QICD01000006.1"/>
</dbReference>
<feature type="compositionally biased region" description="Basic and acidic residues" evidence="1">
    <location>
        <begin position="121"/>
        <end position="149"/>
    </location>
</feature>
<dbReference type="EMBL" id="QICD01000006">
    <property type="protein sequence ID" value="RNL46015.1"/>
    <property type="molecule type" value="Genomic_DNA"/>
</dbReference>
<feature type="region of interest" description="Disordered" evidence="1">
    <location>
        <begin position="121"/>
        <end position="169"/>
    </location>
</feature>
<dbReference type="OrthoDB" id="3193219at2"/>
<reference evidence="3" key="1">
    <citation type="submission" date="2018-05" db="EMBL/GenBank/DDBJ databases">
        <title>Genome Sequencing of selected type strains of the family Eggerthellaceae.</title>
        <authorList>
            <person name="Danylec N."/>
            <person name="Stoll D.A."/>
            <person name="Doetsch A."/>
            <person name="Huch M."/>
        </authorList>
    </citation>
    <scope>NUCLEOTIDE SEQUENCE [LARGE SCALE GENOMIC DNA]</scope>
    <source>
        <strain evidence="3">DSM 16106</strain>
    </source>
</reference>
<feature type="compositionally biased region" description="Basic and acidic residues" evidence="1">
    <location>
        <begin position="159"/>
        <end position="169"/>
    </location>
</feature>
<evidence type="ECO:0000313" key="3">
    <source>
        <dbReference type="Proteomes" id="UP000278632"/>
    </source>
</evidence>
<evidence type="ECO:0000313" key="2">
    <source>
        <dbReference type="EMBL" id="RNL46015.1"/>
    </source>
</evidence>